<dbReference type="Proteomes" id="UP000663879">
    <property type="component" value="Unassembled WGS sequence"/>
</dbReference>
<dbReference type="PANTHER" id="PTHR10590:SF4">
    <property type="entry name" value="SOLUTE CARRIER FAMILY 28 MEMBER 3"/>
    <property type="match status" value="1"/>
</dbReference>
<dbReference type="OrthoDB" id="6075923at2759"/>
<name>A0A813RFU6_9BILA</name>
<dbReference type="EMBL" id="CAJNOC010000604">
    <property type="protein sequence ID" value="CAF0781872.1"/>
    <property type="molecule type" value="Genomic_DNA"/>
</dbReference>
<feature type="transmembrane region" description="Helical" evidence="7">
    <location>
        <begin position="153"/>
        <end position="180"/>
    </location>
</feature>
<feature type="transmembrane region" description="Helical" evidence="7">
    <location>
        <begin position="200"/>
        <end position="221"/>
    </location>
</feature>
<feature type="transmembrane region" description="Helical" evidence="7">
    <location>
        <begin position="297"/>
        <end position="314"/>
    </location>
</feature>
<evidence type="ECO:0000313" key="12">
    <source>
        <dbReference type="Proteomes" id="UP000663879"/>
    </source>
</evidence>
<dbReference type="InterPro" id="IPR008276">
    <property type="entry name" value="C_nuclsd_transpt"/>
</dbReference>
<accession>A0A813RFU6</accession>
<dbReference type="InterPro" id="IPR011642">
    <property type="entry name" value="Gate_dom"/>
</dbReference>
<dbReference type="AlphaFoldDB" id="A0A813RFU6"/>
<evidence type="ECO:0000256" key="1">
    <source>
        <dbReference type="ARBA" id="ARBA00004651"/>
    </source>
</evidence>
<feature type="transmembrane region" description="Helical" evidence="7">
    <location>
        <begin position="267"/>
        <end position="285"/>
    </location>
</feature>
<feature type="transmembrane region" description="Helical" evidence="7">
    <location>
        <begin position="787"/>
        <end position="807"/>
    </location>
</feature>
<feature type="transmembrane region" description="Helical" evidence="7">
    <location>
        <begin position="457"/>
        <end position="477"/>
    </location>
</feature>
<comment type="subcellular location">
    <subcellularLocation>
        <location evidence="1">Cell membrane</location>
        <topology evidence="1">Multi-pass membrane protein</topology>
    </subcellularLocation>
</comment>
<feature type="transmembrane region" description="Helical" evidence="7">
    <location>
        <begin position="636"/>
        <end position="661"/>
    </location>
</feature>
<keyword evidence="5 7" id="KW-1133">Transmembrane helix</keyword>
<dbReference type="Pfam" id="PF01773">
    <property type="entry name" value="Nucleos_tra2_N"/>
    <property type="match status" value="1"/>
</dbReference>
<reference evidence="11" key="1">
    <citation type="submission" date="2021-02" db="EMBL/GenBank/DDBJ databases">
        <authorList>
            <person name="Nowell W R."/>
        </authorList>
    </citation>
    <scope>NUCLEOTIDE SEQUENCE</scope>
    <source>
        <strain evidence="11">Ploen Becks lab</strain>
    </source>
</reference>
<evidence type="ECO:0000259" key="8">
    <source>
        <dbReference type="Pfam" id="PF01773"/>
    </source>
</evidence>
<proteinExistence type="inferred from homology"/>
<evidence type="ECO:0000256" key="3">
    <source>
        <dbReference type="ARBA" id="ARBA00022475"/>
    </source>
</evidence>
<dbReference type="GO" id="GO:0005415">
    <property type="term" value="F:nucleoside:sodium symporter activity"/>
    <property type="evidence" value="ECO:0007669"/>
    <property type="project" value="TreeGrafter"/>
</dbReference>
<feature type="transmembrane region" description="Helical" evidence="7">
    <location>
        <begin position="429"/>
        <end position="451"/>
    </location>
</feature>
<evidence type="ECO:0000256" key="6">
    <source>
        <dbReference type="ARBA" id="ARBA00023136"/>
    </source>
</evidence>
<dbReference type="PANTHER" id="PTHR10590">
    <property type="entry name" value="SODIUM/NUCLEOSIDE COTRANSPORTER"/>
    <property type="match status" value="1"/>
</dbReference>
<dbReference type="GO" id="GO:0005886">
    <property type="term" value="C:plasma membrane"/>
    <property type="evidence" value="ECO:0007669"/>
    <property type="project" value="UniProtKB-SubCell"/>
</dbReference>
<comment type="caution">
    <text evidence="11">The sequence shown here is derived from an EMBL/GenBank/DDBJ whole genome shotgun (WGS) entry which is preliminary data.</text>
</comment>
<gene>
    <name evidence="11" type="ORF">OXX778_LOCUS5509</name>
</gene>
<feature type="domain" description="Concentrative nucleoside transporter N-terminal" evidence="8">
    <location>
        <begin position="274"/>
        <end position="346"/>
    </location>
</feature>
<feature type="domain" description="Concentrative nucleoside transporter C-terminal" evidence="9">
    <location>
        <begin position="457"/>
        <end position="691"/>
    </location>
</feature>
<feature type="transmembrane region" description="Helical" evidence="7">
    <location>
        <begin position="353"/>
        <end position="382"/>
    </location>
</feature>
<protein>
    <recommendedName>
        <fullName evidence="13">Sodium/nucleoside cotransporter</fullName>
    </recommendedName>
</protein>
<evidence type="ECO:0000259" key="9">
    <source>
        <dbReference type="Pfam" id="PF07662"/>
    </source>
</evidence>
<organism evidence="11 12">
    <name type="scientific">Brachionus calyciflorus</name>
    <dbReference type="NCBI Taxonomy" id="104777"/>
    <lineage>
        <taxon>Eukaryota</taxon>
        <taxon>Metazoa</taxon>
        <taxon>Spiralia</taxon>
        <taxon>Gnathifera</taxon>
        <taxon>Rotifera</taxon>
        <taxon>Eurotatoria</taxon>
        <taxon>Monogononta</taxon>
        <taxon>Pseudotrocha</taxon>
        <taxon>Ploima</taxon>
        <taxon>Brachionidae</taxon>
        <taxon>Brachionus</taxon>
    </lineage>
</organism>
<evidence type="ECO:0000313" key="11">
    <source>
        <dbReference type="EMBL" id="CAF0781872.1"/>
    </source>
</evidence>
<evidence type="ECO:0000256" key="5">
    <source>
        <dbReference type="ARBA" id="ARBA00022989"/>
    </source>
</evidence>
<dbReference type="InterPro" id="IPR011657">
    <property type="entry name" value="CNT_C_dom"/>
</dbReference>
<keyword evidence="6 7" id="KW-0472">Membrane</keyword>
<comment type="similarity">
    <text evidence="2">Belongs to the concentrative nucleoside transporter (CNT) (TC 2.A.41) family.</text>
</comment>
<feature type="transmembrane region" description="Helical" evidence="7">
    <location>
        <begin position="550"/>
        <end position="570"/>
    </location>
</feature>
<feature type="transmembrane region" description="Helical" evidence="7">
    <location>
        <begin position="242"/>
        <end position="261"/>
    </location>
</feature>
<dbReference type="Pfam" id="PF07662">
    <property type="entry name" value="Nucleos_tra2_C"/>
    <property type="match status" value="1"/>
</dbReference>
<evidence type="ECO:0000259" key="10">
    <source>
        <dbReference type="Pfam" id="PF07670"/>
    </source>
</evidence>
<evidence type="ECO:0000256" key="2">
    <source>
        <dbReference type="ARBA" id="ARBA00009033"/>
    </source>
</evidence>
<feature type="transmembrane region" description="Helical" evidence="7">
    <location>
        <begin position="673"/>
        <end position="693"/>
    </location>
</feature>
<keyword evidence="3" id="KW-1003">Cell membrane</keyword>
<keyword evidence="4 7" id="KW-0812">Transmembrane</keyword>
<feature type="transmembrane region" description="Helical" evidence="7">
    <location>
        <begin position="722"/>
        <end position="745"/>
    </location>
</feature>
<feature type="transmembrane region" description="Helical" evidence="7">
    <location>
        <begin position="751"/>
        <end position="775"/>
    </location>
</feature>
<evidence type="ECO:0000256" key="7">
    <source>
        <dbReference type="SAM" id="Phobius"/>
    </source>
</evidence>
<sequence length="862" mass="97109">MSDLDSESIGSEELNKSNNINEISNEALLEEEKECFNLAFENDEDAPEFLMEQLKKKLSIDEIIVDSLENQSEHVEIDLNEPIFPNEKSIEENDAQVIFNVENENIKFEDNQIKESVEANEEKEFPTNNFLIKIAIFKKNLFENLKKPLVKKIIIDVFMVIYVCYFLTSMFLSNPLYFIRNSKITSNNFWDDYIFTNNKGLGFLVINVIVFSFLVWEKALSKKFKNTSHRRSIKLKDLENKKFIRLAPKIALVIALFILFVFNINSIYNIISLIGLITYVLLTILLSNNPINIDKMVIVNGLLLQTTLAVIAIRSEFGFKLLKFISDKVVQFLNFTDAGSSLVFGQNYLDHYFIFKACAVIIFFGAMVNFFYYIGLLQFVILKLSFVINKLMGTSPTESVNAAANIFVGQTEAPLIIKPFLAGMTKSEIFAVMVGGFSTASGSVLAAYLGFGVSVNHVIVASLLGAPGSLIIAKTLFPETEETQANFDMIKNMEKEDIYNFFEAITNGAVGVLKVVGAIVANLIACTAFFTFIDQLVQWFFSMINLENFGLTTIFQYLFFPFVFLMGVNLEDCRAISKLIGIKVFVNEFVAYSHMGNMIKTRNELINNGTLNSYLNGTLILSPDTDILINDRSIAIATYSLCGFANLASVGLQIACFSSLVPQRAKLFPKIGLMAMIGGNICNFINACIAGMWSKSEKKLNDIQKCQGISNMLLNNFPKTHVLIFILFGIVLGLSAIGLQIYSIVNEAPLYSIGTGIWVGCLMVLNEILMLILTLKKSVCNYYVSTFFRNFCFIVTTALMAVNINAIRITCKSCNGYEFLWIDYILLSIGIIIKVNYLYLYRVLIQRLELHYAEILNSFQTI</sequence>
<feature type="transmembrane region" description="Helical" evidence="7">
    <location>
        <begin position="819"/>
        <end position="840"/>
    </location>
</feature>
<feature type="transmembrane region" description="Helical" evidence="7">
    <location>
        <begin position="498"/>
        <end position="530"/>
    </location>
</feature>
<dbReference type="Pfam" id="PF07670">
    <property type="entry name" value="Gate"/>
    <property type="match status" value="1"/>
</dbReference>
<dbReference type="InterPro" id="IPR002668">
    <property type="entry name" value="CNT_N_dom"/>
</dbReference>
<evidence type="ECO:0000256" key="4">
    <source>
        <dbReference type="ARBA" id="ARBA00022692"/>
    </source>
</evidence>
<feature type="domain" description="Nucleoside transporter/FeoB GTPase Gate" evidence="10">
    <location>
        <begin position="355"/>
        <end position="452"/>
    </location>
</feature>
<evidence type="ECO:0008006" key="13">
    <source>
        <dbReference type="Google" id="ProtNLM"/>
    </source>
</evidence>
<keyword evidence="12" id="KW-1185">Reference proteome</keyword>